<keyword evidence="3" id="KW-1185">Reference proteome</keyword>
<organism evidence="2 3">
    <name type="scientific">Spirosoma oryzae</name>
    <dbReference type="NCBI Taxonomy" id="1469603"/>
    <lineage>
        <taxon>Bacteria</taxon>
        <taxon>Pseudomonadati</taxon>
        <taxon>Bacteroidota</taxon>
        <taxon>Cytophagia</taxon>
        <taxon>Cytophagales</taxon>
        <taxon>Cytophagaceae</taxon>
        <taxon>Spirosoma</taxon>
    </lineage>
</organism>
<protein>
    <submittedName>
        <fullName evidence="2">PIN domain-containing protein</fullName>
    </submittedName>
</protein>
<name>A0A2T0S778_9BACT</name>
<dbReference type="Gene3D" id="3.40.50.1010">
    <property type="entry name" value="5'-nuclease"/>
    <property type="match status" value="1"/>
</dbReference>
<proteinExistence type="predicted"/>
<evidence type="ECO:0000313" key="2">
    <source>
        <dbReference type="EMBL" id="PRY29272.1"/>
    </source>
</evidence>
<evidence type="ECO:0000259" key="1">
    <source>
        <dbReference type="Pfam" id="PF10130"/>
    </source>
</evidence>
<dbReference type="RefSeq" id="WP_170108770.1">
    <property type="nucleotide sequence ID" value="NZ_PVTE01000026.1"/>
</dbReference>
<sequence>MRKIIIDHNILFAAIHTKTSLTRRRLLDSPFSFYTPNYLVTELFKHRQRIVEKSKAAEEDVFNYLNQVIQKIHFFNEELISLENFFEAYHLCKDVDENDTAYIALTLELRGELWTRDEVLKAGLRQRGFDRFFDEH</sequence>
<dbReference type="EMBL" id="PVTE01000026">
    <property type="protein sequence ID" value="PRY29272.1"/>
    <property type="molecule type" value="Genomic_DNA"/>
</dbReference>
<dbReference type="InterPro" id="IPR002716">
    <property type="entry name" value="PIN_dom"/>
</dbReference>
<evidence type="ECO:0000313" key="3">
    <source>
        <dbReference type="Proteomes" id="UP000238375"/>
    </source>
</evidence>
<accession>A0A2T0S778</accession>
<dbReference type="CDD" id="cd09871">
    <property type="entry name" value="PIN_MtVapC28-VapC30-like"/>
    <property type="match status" value="1"/>
</dbReference>
<dbReference type="InterPro" id="IPR029060">
    <property type="entry name" value="PIN-like_dom_sf"/>
</dbReference>
<dbReference type="SUPFAM" id="SSF88723">
    <property type="entry name" value="PIN domain-like"/>
    <property type="match status" value="1"/>
</dbReference>
<dbReference type="Pfam" id="PF10130">
    <property type="entry name" value="PIN_2"/>
    <property type="match status" value="1"/>
</dbReference>
<dbReference type="AlphaFoldDB" id="A0A2T0S778"/>
<gene>
    <name evidence="2" type="ORF">CLV58_12654</name>
</gene>
<comment type="caution">
    <text evidence="2">The sequence shown here is derived from an EMBL/GenBank/DDBJ whole genome shotgun (WGS) entry which is preliminary data.</text>
</comment>
<reference evidence="2 3" key="1">
    <citation type="submission" date="2018-03" db="EMBL/GenBank/DDBJ databases">
        <title>Genomic Encyclopedia of Archaeal and Bacterial Type Strains, Phase II (KMG-II): from individual species to whole genera.</title>
        <authorList>
            <person name="Goeker M."/>
        </authorList>
    </citation>
    <scope>NUCLEOTIDE SEQUENCE [LARGE SCALE GENOMIC DNA]</scope>
    <source>
        <strain evidence="2 3">DSM 28354</strain>
    </source>
</reference>
<feature type="domain" description="PIN" evidence="1">
    <location>
        <begin position="5"/>
        <end position="127"/>
    </location>
</feature>
<dbReference type="Proteomes" id="UP000238375">
    <property type="component" value="Unassembled WGS sequence"/>
</dbReference>